<accession>A0A3N4EC01</accession>
<dbReference type="Proteomes" id="UP000273778">
    <property type="component" value="Chromosome"/>
</dbReference>
<evidence type="ECO:0000313" key="6">
    <source>
        <dbReference type="EMBL" id="AZG36538.1"/>
    </source>
</evidence>
<dbReference type="Proteomes" id="UP000278855">
    <property type="component" value="Unassembled WGS sequence"/>
</dbReference>
<name>A0A3N4EC01_9GAMM</name>
<feature type="domain" description="UspA" evidence="5">
    <location>
        <begin position="189"/>
        <end position="297"/>
    </location>
</feature>
<dbReference type="OrthoDB" id="239260at2"/>
<comment type="subcellular location">
    <subcellularLocation>
        <location evidence="1">Cytoplasm</location>
    </subcellularLocation>
</comment>
<keyword evidence="3" id="KW-0963">Cytoplasm</keyword>
<dbReference type="GO" id="GO:0005737">
    <property type="term" value="C:cytoplasm"/>
    <property type="evidence" value="ECO:0007669"/>
    <property type="project" value="UniProtKB-SubCell"/>
</dbReference>
<evidence type="ECO:0000256" key="4">
    <source>
        <dbReference type="ARBA" id="ARBA00037131"/>
    </source>
</evidence>
<reference evidence="9" key="2">
    <citation type="submission" date="2018-11" db="EMBL/GenBank/DDBJ databases">
        <title>Shewanella sp. R106.</title>
        <authorList>
            <person name="Hwang Y.J."/>
            <person name="Hwang C.Y."/>
        </authorList>
    </citation>
    <scope>NUCLEOTIDE SEQUENCE [LARGE SCALE GENOMIC DNA]</scope>
    <source>
        <strain evidence="9">R106</strain>
    </source>
</reference>
<keyword evidence="8" id="KW-1185">Reference proteome</keyword>
<dbReference type="KEGG" id="spsr:EGC80_17855"/>
<sequence>MEAATMYPYEHILAVTETPNLLNSSFHKAVILASRSRAKLTLLTVKLTQTSLLKRLLERSCVIEPKSKRTLTTKGLEQVLKYPSKQISCQSSTIYRAVLNQLKQEHYDLVVLPHKRYHSIISELISADEWHLLRETLVPVMFVNSSQWQTQGHVLTALDINHTQDCHQAFNHHIIHESKGIADSINNDLHFINCFLADNYSIAFETEDRAHAHSMLSQQANQQSILNHAVADLLSEKYHCHIAHGLPEDAIPIKAHQLDVNMVIMGAAEHTGLIHSIKGHIPELLINQLPCDILAVKPPTSELR</sequence>
<protein>
    <recommendedName>
        <fullName evidence="5">UspA domain-containing protein</fullName>
    </recommendedName>
</protein>
<dbReference type="InterPro" id="IPR006016">
    <property type="entry name" value="UspA"/>
</dbReference>
<reference evidence="7" key="3">
    <citation type="submission" date="2018-11" db="EMBL/GenBank/DDBJ databases">
        <authorList>
            <person name="Hwang Y.J."/>
            <person name="Hwang C.Y."/>
        </authorList>
    </citation>
    <scope>NUCLEOTIDE SEQUENCE</scope>
    <source>
        <strain evidence="7">R106</strain>
    </source>
</reference>
<comment type="similarity">
    <text evidence="2">Belongs to the universal stress protein A family.</text>
</comment>
<dbReference type="EMBL" id="RKKB01000001">
    <property type="protein sequence ID" value="RPA34386.1"/>
    <property type="molecule type" value="Genomic_DNA"/>
</dbReference>
<dbReference type="EMBL" id="CP034073">
    <property type="protein sequence ID" value="AZG36538.1"/>
    <property type="molecule type" value="Genomic_DNA"/>
</dbReference>
<evidence type="ECO:0000256" key="2">
    <source>
        <dbReference type="ARBA" id="ARBA00008791"/>
    </source>
</evidence>
<dbReference type="PANTHER" id="PTHR47892">
    <property type="entry name" value="UNIVERSAL STRESS PROTEIN E"/>
    <property type="match status" value="1"/>
</dbReference>
<dbReference type="AlphaFoldDB" id="A0A3N4EC01"/>
<dbReference type="SUPFAM" id="SSF52402">
    <property type="entry name" value="Adenine nucleotide alpha hydrolases-like"/>
    <property type="match status" value="2"/>
</dbReference>
<proteinExistence type="inferred from homology"/>
<gene>
    <name evidence="7" type="ORF">EGC77_01490</name>
    <name evidence="6" type="ORF">EGC80_17855</name>
</gene>
<evidence type="ECO:0000313" key="9">
    <source>
        <dbReference type="Proteomes" id="UP000278855"/>
    </source>
</evidence>
<dbReference type="Pfam" id="PF00582">
    <property type="entry name" value="Usp"/>
    <property type="match status" value="1"/>
</dbReference>
<evidence type="ECO:0000256" key="1">
    <source>
        <dbReference type="ARBA" id="ARBA00004496"/>
    </source>
</evidence>
<organism evidence="7 9">
    <name type="scientific">Shewanella psychromarinicola</name>
    <dbReference type="NCBI Taxonomy" id="2487742"/>
    <lineage>
        <taxon>Bacteria</taxon>
        <taxon>Pseudomonadati</taxon>
        <taxon>Pseudomonadota</taxon>
        <taxon>Gammaproteobacteria</taxon>
        <taxon>Alteromonadales</taxon>
        <taxon>Shewanellaceae</taxon>
        <taxon>Shewanella</taxon>
    </lineage>
</organism>
<comment type="function">
    <text evidence="4">Required for resistance to DNA-damaging agents.</text>
</comment>
<evidence type="ECO:0000259" key="5">
    <source>
        <dbReference type="Pfam" id="PF00582"/>
    </source>
</evidence>
<reference evidence="6 8" key="1">
    <citation type="submission" date="2018-11" db="EMBL/GenBank/DDBJ databases">
        <title>Shewanella sp. M2.</title>
        <authorList>
            <person name="Hwang Y.J."/>
            <person name="Hwang C.Y."/>
        </authorList>
    </citation>
    <scope>NUCLEOTIDE SEQUENCE [LARGE SCALE GENOMIC DNA]</scope>
    <source>
        <strain evidence="6 8">M2</strain>
    </source>
</reference>
<evidence type="ECO:0000256" key="3">
    <source>
        <dbReference type="ARBA" id="ARBA00022490"/>
    </source>
</evidence>
<dbReference type="Gene3D" id="3.40.50.12370">
    <property type="match status" value="1"/>
</dbReference>
<dbReference type="PANTHER" id="PTHR47892:SF1">
    <property type="entry name" value="UNIVERSAL STRESS PROTEIN E"/>
    <property type="match status" value="1"/>
</dbReference>
<evidence type="ECO:0000313" key="8">
    <source>
        <dbReference type="Proteomes" id="UP000273778"/>
    </source>
</evidence>
<evidence type="ECO:0000313" key="7">
    <source>
        <dbReference type="EMBL" id="RPA34386.1"/>
    </source>
</evidence>